<protein>
    <submittedName>
        <fullName evidence="2">Uncharacterized protein</fullName>
    </submittedName>
</protein>
<accession>A0AAD6WBF0</accession>
<feature type="region of interest" description="Disordered" evidence="1">
    <location>
        <begin position="1"/>
        <end position="22"/>
    </location>
</feature>
<proteinExistence type="predicted"/>
<keyword evidence="3" id="KW-1185">Reference proteome</keyword>
<comment type="caution">
    <text evidence="2">The sequence shown here is derived from an EMBL/GenBank/DDBJ whole genome shotgun (WGS) entry which is preliminary data.</text>
</comment>
<dbReference type="EMBL" id="JAQIZT010000002">
    <property type="protein sequence ID" value="KAJ7005676.1"/>
    <property type="molecule type" value="Genomic_DNA"/>
</dbReference>
<dbReference type="AlphaFoldDB" id="A0AAD6WBF0"/>
<sequence>MAGQLLQNYSSPEVQLMPKKLD</sequence>
<gene>
    <name evidence="2" type="ORF">NC653_005100</name>
</gene>
<feature type="compositionally biased region" description="Polar residues" evidence="1">
    <location>
        <begin position="1"/>
        <end position="13"/>
    </location>
</feature>
<organism evidence="2 3">
    <name type="scientific">Populus alba x Populus x berolinensis</name>
    <dbReference type="NCBI Taxonomy" id="444605"/>
    <lineage>
        <taxon>Eukaryota</taxon>
        <taxon>Viridiplantae</taxon>
        <taxon>Streptophyta</taxon>
        <taxon>Embryophyta</taxon>
        <taxon>Tracheophyta</taxon>
        <taxon>Spermatophyta</taxon>
        <taxon>Magnoliopsida</taxon>
        <taxon>eudicotyledons</taxon>
        <taxon>Gunneridae</taxon>
        <taxon>Pentapetalae</taxon>
        <taxon>rosids</taxon>
        <taxon>fabids</taxon>
        <taxon>Malpighiales</taxon>
        <taxon>Salicaceae</taxon>
        <taxon>Saliceae</taxon>
        <taxon>Populus</taxon>
    </lineage>
</organism>
<evidence type="ECO:0000313" key="2">
    <source>
        <dbReference type="EMBL" id="KAJ7005676.1"/>
    </source>
</evidence>
<dbReference type="Proteomes" id="UP001164929">
    <property type="component" value="Chromosome 2"/>
</dbReference>
<evidence type="ECO:0000256" key="1">
    <source>
        <dbReference type="SAM" id="MobiDB-lite"/>
    </source>
</evidence>
<evidence type="ECO:0000313" key="3">
    <source>
        <dbReference type="Proteomes" id="UP001164929"/>
    </source>
</evidence>
<name>A0AAD6WBF0_9ROSI</name>
<reference evidence="2" key="1">
    <citation type="journal article" date="2023" name="Mol. Ecol. Resour.">
        <title>Chromosome-level genome assembly of a triploid poplar Populus alba 'Berolinensis'.</title>
        <authorList>
            <person name="Chen S."/>
            <person name="Yu Y."/>
            <person name="Wang X."/>
            <person name="Wang S."/>
            <person name="Zhang T."/>
            <person name="Zhou Y."/>
            <person name="He R."/>
            <person name="Meng N."/>
            <person name="Wang Y."/>
            <person name="Liu W."/>
            <person name="Liu Z."/>
            <person name="Liu J."/>
            <person name="Guo Q."/>
            <person name="Huang H."/>
            <person name="Sederoff R.R."/>
            <person name="Wang G."/>
            <person name="Qu G."/>
            <person name="Chen S."/>
        </authorList>
    </citation>
    <scope>NUCLEOTIDE SEQUENCE</scope>
    <source>
        <strain evidence="2">SC-2020</strain>
    </source>
</reference>